<evidence type="ECO:0000256" key="10">
    <source>
        <dbReference type="ARBA" id="ARBA00023121"/>
    </source>
</evidence>
<keyword evidence="10" id="KW-0446">Lipid-binding</keyword>
<dbReference type="NCBIfam" id="NF005363">
    <property type="entry name" value="PRK06876.1"/>
    <property type="match status" value="1"/>
</dbReference>
<evidence type="ECO:0000256" key="12">
    <source>
        <dbReference type="ARBA" id="ARBA00023310"/>
    </source>
</evidence>
<keyword evidence="5" id="KW-0138">CF(0)</keyword>
<keyword evidence="9" id="KW-0406">Ion transport</keyword>
<accession>A0A382MBW9</accession>
<keyword evidence="12" id="KW-0066">ATP synthesis</keyword>
<dbReference type="FunFam" id="1.20.20.10:FF:000004">
    <property type="entry name" value="ATP synthase subunit c"/>
    <property type="match status" value="1"/>
</dbReference>
<dbReference type="InterPro" id="IPR038662">
    <property type="entry name" value="ATP_synth_F0_csu_sf"/>
</dbReference>
<comment type="function">
    <text evidence="13">F(1)F(0) ATP synthase produces ATP from ADP in the presence of a proton or sodium gradient. F-type ATPases consist of two structural domains, F(1) containing the extramembraneous catalytic core and F(0) containing the membrane proton channel, linked together by a central stalk and a peripheral stalk. During catalysis, ATP synthesis in the catalytic domain of F(1) is coupled via a rotary mechanism of the central stalk subunits to proton translocation.</text>
</comment>
<dbReference type="InterPro" id="IPR000454">
    <property type="entry name" value="ATP_synth_F0_csu"/>
</dbReference>
<evidence type="ECO:0000256" key="6">
    <source>
        <dbReference type="ARBA" id="ARBA00022692"/>
    </source>
</evidence>
<dbReference type="CDD" id="cd18121">
    <property type="entry name" value="ATP-synt_Fo_c"/>
    <property type="match status" value="1"/>
</dbReference>
<keyword evidence="6 14" id="KW-0812">Transmembrane</keyword>
<reference evidence="16" key="1">
    <citation type="submission" date="2018-05" db="EMBL/GenBank/DDBJ databases">
        <authorList>
            <person name="Lanie J.A."/>
            <person name="Ng W.-L."/>
            <person name="Kazmierczak K.M."/>
            <person name="Andrzejewski T.M."/>
            <person name="Davidsen T.M."/>
            <person name="Wayne K.J."/>
            <person name="Tettelin H."/>
            <person name="Glass J.I."/>
            <person name="Rusch D."/>
            <person name="Podicherti R."/>
            <person name="Tsui H.-C.T."/>
            <person name="Winkler M.E."/>
        </authorList>
    </citation>
    <scope>NUCLEOTIDE SEQUENCE</scope>
</reference>
<dbReference type="InterPro" id="IPR020537">
    <property type="entry name" value="ATP_synth_F0_csu_DDCD_BS"/>
</dbReference>
<evidence type="ECO:0000256" key="11">
    <source>
        <dbReference type="ARBA" id="ARBA00023136"/>
    </source>
</evidence>
<protein>
    <recommendedName>
        <fullName evidence="15">V-ATPase proteolipid subunit C-like domain-containing protein</fullName>
    </recommendedName>
</protein>
<proteinExistence type="inferred from homology"/>
<dbReference type="GO" id="GO:0045259">
    <property type="term" value="C:proton-transporting ATP synthase complex"/>
    <property type="evidence" value="ECO:0007669"/>
    <property type="project" value="UniProtKB-KW"/>
</dbReference>
<comment type="subcellular location">
    <subcellularLocation>
        <location evidence="1">Membrane</location>
        <topology evidence="1">Multi-pass membrane protein</topology>
    </subcellularLocation>
</comment>
<dbReference type="Gene3D" id="1.20.20.10">
    <property type="entry name" value="F1F0 ATP synthase subunit C"/>
    <property type="match status" value="1"/>
</dbReference>
<evidence type="ECO:0000256" key="5">
    <source>
        <dbReference type="ARBA" id="ARBA00022547"/>
    </source>
</evidence>
<dbReference type="GO" id="GO:0015986">
    <property type="term" value="P:proton motive force-driven ATP synthesis"/>
    <property type="evidence" value="ECO:0007669"/>
    <property type="project" value="InterPro"/>
</dbReference>
<feature type="transmembrane region" description="Helical" evidence="14">
    <location>
        <begin position="48"/>
        <end position="68"/>
    </location>
</feature>
<evidence type="ECO:0000256" key="2">
    <source>
        <dbReference type="ARBA" id="ARBA00006704"/>
    </source>
</evidence>
<organism evidence="16">
    <name type="scientific">marine metagenome</name>
    <dbReference type="NCBI Taxonomy" id="408172"/>
    <lineage>
        <taxon>unclassified sequences</taxon>
        <taxon>metagenomes</taxon>
        <taxon>ecological metagenomes</taxon>
    </lineage>
</organism>
<dbReference type="NCBIfam" id="TIGR01260">
    <property type="entry name" value="ATP_synt_c"/>
    <property type="match status" value="1"/>
</dbReference>
<dbReference type="Pfam" id="PF00137">
    <property type="entry name" value="ATP-synt_C"/>
    <property type="match status" value="1"/>
</dbReference>
<dbReference type="PRINTS" id="PR00124">
    <property type="entry name" value="ATPASEC"/>
</dbReference>
<dbReference type="PROSITE" id="PS00605">
    <property type="entry name" value="ATPASE_C"/>
    <property type="match status" value="1"/>
</dbReference>
<evidence type="ECO:0000256" key="4">
    <source>
        <dbReference type="ARBA" id="ARBA00022475"/>
    </source>
</evidence>
<evidence type="ECO:0000313" key="16">
    <source>
        <dbReference type="EMBL" id="SVC46434.1"/>
    </source>
</evidence>
<name>A0A382MBW9_9ZZZZ</name>
<dbReference type="InterPro" id="IPR005953">
    <property type="entry name" value="ATP_synth_csu_bac/chlpt"/>
</dbReference>
<gene>
    <name evidence="16" type="ORF">METZ01_LOCUS299288</name>
</gene>
<evidence type="ECO:0000256" key="7">
    <source>
        <dbReference type="ARBA" id="ARBA00022781"/>
    </source>
</evidence>
<feature type="domain" description="V-ATPase proteolipid subunit C-like" evidence="15">
    <location>
        <begin position="8"/>
        <end position="68"/>
    </location>
</feature>
<evidence type="ECO:0000256" key="9">
    <source>
        <dbReference type="ARBA" id="ARBA00023065"/>
    </source>
</evidence>
<evidence type="ECO:0000256" key="8">
    <source>
        <dbReference type="ARBA" id="ARBA00022989"/>
    </source>
</evidence>
<keyword evidence="3" id="KW-0813">Transport</keyword>
<dbReference type="GO" id="GO:0008289">
    <property type="term" value="F:lipid binding"/>
    <property type="evidence" value="ECO:0007669"/>
    <property type="project" value="UniProtKB-KW"/>
</dbReference>
<keyword evidence="11 14" id="KW-0472">Membrane</keyword>
<evidence type="ECO:0000256" key="13">
    <source>
        <dbReference type="ARBA" id="ARBA00025198"/>
    </source>
</evidence>
<dbReference type="EMBL" id="UINC01092662">
    <property type="protein sequence ID" value="SVC46434.1"/>
    <property type="molecule type" value="Genomic_DNA"/>
</dbReference>
<comment type="similarity">
    <text evidence="2">Belongs to the ATPase C chain family.</text>
</comment>
<keyword evidence="4" id="KW-1003">Cell membrane</keyword>
<dbReference type="InterPro" id="IPR035921">
    <property type="entry name" value="F/V-ATP_Csub_sf"/>
</dbReference>
<keyword evidence="7" id="KW-0375">Hydrogen ion transport</keyword>
<dbReference type="GO" id="GO:0015078">
    <property type="term" value="F:proton transmembrane transporter activity"/>
    <property type="evidence" value="ECO:0007669"/>
    <property type="project" value="InterPro"/>
</dbReference>
<dbReference type="InterPro" id="IPR002379">
    <property type="entry name" value="ATPase_proteolipid_c-like_dom"/>
</dbReference>
<evidence type="ECO:0000256" key="3">
    <source>
        <dbReference type="ARBA" id="ARBA00022448"/>
    </source>
</evidence>
<feature type="transmembrane region" description="Helical" evidence="14">
    <location>
        <begin position="6"/>
        <end position="27"/>
    </location>
</feature>
<keyword evidence="8 14" id="KW-1133">Transmembrane helix</keyword>
<dbReference type="GO" id="GO:0033177">
    <property type="term" value="C:proton-transporting two-sector ATPase complex, proton-transporting domain"/>
    <property type="evidence" value="ECO:0007669"/>
    <property type="project" value="InterPro"/>
</dbReference>
<evidence type="ECO:0000256" key="14">
    <source>
        <dbReference type="SAM" id="Phobius"/>
    </source>
</evidence>
<sequence>MEEIKGIAAIGAGLSAVGAGIGIGLIGGKALEAMARQPEHSGMIQTNMFITAALVEGVALFGCVIALMQAA</sequence>
<evidence type="ECO:0000256" key="1">
    <source>
        <dbReference type="ARBA" id="ARBA00004141"/>
    </source>
</evidence>
<dbReference type="SUPFAM" id="SSF81333">
    <property type="entry name" value="F1F0 ATP synthase subunit C"/>
    <property type="match status" value="1"/>
</dbReference>
<dbReference type="AlphaFoldDB" id="A0A382MBW9"/>
<evidence type="ECO:0000259" key="15">
    <source>
        <dbReference type="Pfam" id="PF00137"/>
    </source>
</evidence>
<dbReference type="HAMAP" id="MF_01396">
    <property type="entry name" value="ATP_synth_c_bact"/>
    <property type="match status" value="1"/>
</dbReference>